<feature type="region of interest" description="Disordered" evidence="1">
    <location>
        <begin position="49"/>
        <end position="87"/>
    </location>
</feature>
<dbReference type="EMBL" id="GBHO01038994">
    <property type="protein sequence ID" value="JAG04610.1"/>
    <property type="molecule type" value="Transcribed_RNA"/>
</dbReference>
<dbReference type="AlphaFoldDB" id="A0A0A9WIF6"/>
<sequence>MRSLLLRRTLHALQSSRSRLQKVLGPSNRAPSHTAADIGAQYAGRWVDGVDSEEGSDTSCVESASETEDVSAHSTAEHCSTDRDDDTATWEQLHTAPMQRFSDVGRHTPAPLQGVVHTTLAPATAAAQGAGAGAVWGETNSADMHP</sequence>
<evidence type="ECO:0000313" key="3">
    <source>
        <dbReference type="EMBL" id="JAP96831.1"/>
    </source>
</evidence>
<reference evidence="2" key="2">
    <citation type="submission" date="2014-07" db="EMBL/GenBank/DDBJ databases">
        <authorList>
            <person name="Hull J."/>
        </authorList>
    </citation>
    <scope>NUCLEOTIDE SEQUENCE</scope>
</reference>
<reference evidence="2" key="1">
    <citation type="journal article" date="2014" name="PLoS ONE">
        <title>Transcriptome-Based Identification of ABC Transporters in the Western Tarnished Plant Bug Lygus hesperus.</title>
        <authorList>
            <person name="Hull J.J."/>
            <person name="Chaney K."/>
            <person name="Geib S.M."/>
            <person name="Fabrick J.A."/>
            <person name="Brent C.S."/>
            <person name="Walsh D."/>
            <person name="Lavine L.C."/>
        </authorList>
    </citation>
    <scope>NUCLEOTIDE SEQUENCE</scope>
</reference>
<evidence type="ECO:0000256" key="1">
    <source>
        <dbReference type="SAM" id="MobiDB-lite"/>
    </source>
</evidence>
<reference evidence="3" key="3">
    <citation type="journal article" date="2016" name="Gigascience">
        <title>De novo construction of an expanded transcriptome assembly for the western tarnished plant bug, Lygus hesperus.</title>
        <authorList>
            <person name="Tassone E.E."/>
            <person name="Geib S.M."/>
            <person name="Hall B."/>
            <person name="Fabrick J.A."/>
            <person name="Brent C.S."/>
            <person name="Hull J.J."/>
        </authorList>
    </citation>
    <scope>NUCLEOTIDE SEQUENCE</scope>
</reference>
<accession>A0A0A9WIF6</accession>
<protein>
    <submittedName>
        <fullName evidence="2">Uncharacterized protein</fullName>
    </submittedName>
</protein>
<proteinExistence type="predicted"/>
<evidence type="ECO:0000313" key="4">
    <source>
        <dbReference type="EMBL" id="JAQ05782.1"/>
    </source>
</evidence>
<organism evidence="2">
    <name type="scientific">Lygus hesperus</name>
    <name type="common">Western plant bug</name>
    <dbReference type="NCBI Taxonomy" id="30085"/>
    <lineage>
        <taxon>Eukaryota</taxon>
        <taxon>Metazoa</taxon>
        <taxon>Ecdysozoa</taxon>
        <taxon>Arthropoda</taxon>
        <taxon>Hexapoda</taxon>
        <taxon>Insecta</taxon>
        <taxon>Pterygota</taxon>
        <taxon>Neoptera</taxon>
        <taxon>Paraneoptera</taxon>
        <taxon>Hemiptera</taxon>
        <taxon>Heteroptera</taxon>
        <taxon>Panheteroptera</taxon>
        <taxon>Cimicomorpha</taxon>
        <taxon>Miridae</taxon>
        <taxon>Mirini</taxon>
        <taxon>Lygus</taxon>
    </lineage>
</organism>
<feature type="region of interest" description="Disordered" evidence="1">
    <location>
        <begin position="125"/>
        <end position="146"/>
    </location>
</feature>
<dbReference type="EMBL" id="GDHC01021797">
    <property type="protein sequence ID" value="JAP96831.1"/>
    <property type="molecule type" value="Transcribed_RNA"/>
</dbReference>
<dbReference type="EMBL" id="GDHC01012847">
    <property type="protein sequence ID" value="JAQ05782.1"/>
    <property type="molecule type" value="Transcribed_RNA"/>
</dbReference>
<gene>
    <name evidence="2" type="ORF">CM83_687</name>
    <name evidence="4" type="ORF">g.58479</name>
    <name evidence="3" type="ORF">g.58484</name>
</gene>
<evidence type="ECO:0000313" key="2">
    <source>
        <dbReference type="EMBL" id="JAG04610.1"/>
    </source>
</evidence>
<name>A0A0A9WIF6_LYGHE</name>